<evidence type="ECO:0000313" key="6">
    <source>
        <dbReference type="Proteomes" id="UP000218041"/>
    </source>
</evidence>
<reference evidence="5 6" key="1">
    <citation type="submission" date="2017-08" db="EMBL/GenBank/DDBJ databases">
        <title>Whole genome sequences of 6 clinical strains closest to Corynebacterium imitans.</title>
        <authorList>
            <person name="Bernier A.-M."/>
            <person name="Burdz T."/>
            <person name="Bernard K."/>
        </authorList>
    </citation>
    <scope>NUCLEOTIDE SEQUENCE [LARGE SCALE GENOMIC DNA]</scope>
    <source>
        <strain evidence="5 6">NML92-0415</strain>
    </source>
</reference>
<dbReference type="PANTHER" id="PTHR43768:SF3">
    <property type="entry name" value="TREHALOSE 6-PHOSPHATE PHOSPHATASE"/>
    <property type="match status" value="1"/>
</dbReference>
<dbReference type="Proteomes" id="UP000218041">
    <property type="component" value="Unassembled WGS sequence"/>
</dbReference>
<dbReference type="InterPro" id="IPR023214">
    <property type="entry name" value="HAD_sf"/>
</dbReference>
<dbReference type="Gene3D" id="3.40.50.1000">
    <property type="entry name" value="HAD superfamily/HAD-like"/>
    <property type="match status" value="1"/>
</dbReference>
<dbReference type="Gene3D" id="3.30.70.1020">
    <property type="entry name" value="Trehalose-6-phosphate phosphatase related protein, domain 2"/>
    <property type="match status" value="1"/>
</dbReference>
<protein>
    <recommendedName>
        <fullName evidence="3">Trehalose-phosphate phosphatase</fullName>
    </recommendedName>
    <alternativeName>
        <fullName evidence="4">Trehalose-6-phosphate phosphatase</fullName>
    </alternativeName>
</protein>
<evidence type="ECO:0000256" key="4">
    <source>
        <dbReference type="ARBA" id="ARBA00031957"/>
    </source>
</evidence>
<evidence type="ECO:0000256" key="3">
    <source>
        <dbReference type="ARBA" id="ARBA00024253"/>
    </source>
</evidence>
<comment type="function">
    <text evidence="2">Removes the phosphate from trehalose 6-phosphate to produce free trehalose.</text>
</comment>
<accession>A0AB36RIE5</accession>
<dbReference type="PANTHER" id="PTHR43768">
    <property type="entry name" value="TREHALOSE 6-PHOSPHATE PHOSPHATASE"/>
    <property type="match status" value="1"/>
</dbReference>
<dbReference type="AlphaFoldDB" id="A0AB36RIE5"/>
<keyword evidence="1" id="KW-0378">Hydrolase</keyword>
<dbReference type="GO" id="GO:0005992">
    <property type="term" value="P:trehalose biosynthetic process"/>
    <property type="evidence" value="ECO:0007669"/>
    <property type="project" value="InterPro"/>
</dbReference>
<dbReference type="Pfam" id="PF02358">
    <property type="entry name" value="Trehalose_PPase"/>
    <property type="match status" value="1"/>
</dbReference>
<dbReference type="InterPro" id="IPR044651">
    <property type="entry name" value="OTSB-like"/>
</dbReference>
<dbReference type="EMBL" id="NSGP01000012">
    <property type="protein sequence ID" value="PAT09901.1"/>
    <property type="molecule type" value="Genomic_DNA"/>
</dbReference>
<comment type="caution">
    <text evidence="5">The sequence shown here is derived from an EMBL/GenBank/DDBJ whole genome shotgun (WGS) entry which is preliminary data.</text>
</comment>
<proteinExistence type="predicted"/>
<evidence type="ECO:0000256" key="1">
    <source>
        <dbReference type="ARBA" id="ARBA00022801"/>
    </source>
</evidence>
<dbReference type="SUPFAM" id="SSF56784">
    <property type="entry name" value="HAD-like"/>
    <property type="match status" value="1"/>
</dbReference>
<sequence length="250" mass="26180">MATLTAATERAAHAESLLVCLDFDGTLAEFNADPYAVAPHPAAVDALRTLAALPHTQVAILSGRHLDGLRRVLPEIAGNVVLAGSHGAEPGPELSSDDAAYLDRIGAALERIAAAPAYVEVKPYQRVLHVAPIAGTPDAERMLAAARALDTDGRPVTPGHNVVEFSAVEITKGTWLSQHKREFAATLFAGDDTTDETALRVLDPRRDVGIKVGEQPSAAAHRVADVPAMAQVLSELARARSARAGTASAE</sequence>
<dbReference type="InterPro" id="IPR036412">
    <property type="entry name" value="HAD-like_sf"/>
</dbReference>
<organism evidence="5 6">
    <name type="scientific">Corynebacterium hadale</name>
    <dbReference type="NCBI Taxonomy" id="2026255"/>
    <lineage>
        <taxon>Bacteria</taxon>
        <taxon>Bacillati</taxon>
        <taxon>Actinomycetota</taxon>
        <taxon>Actinomycetes</taxon>
        <taxon>Mycobacteriales</taxon>
        <taxon>Corynebacteriaceae</taxon>
        <taxon>Corynebacterium</taxon>
    </lineage>
</organism>
<evidence type="ECO:0000313" key="5">
    <source>
        <dbReference type="EMBL" id="PAT09901.1"/>
    </source>
</evidence>
<dbReference type="RefSeq" id="WP_095555436.1">
    <property type="nucleotide sequence ID" value="NZ_NSGP01000012.1"/>
</dbReference>
<gene>
    <name evidence="5" type="ORF">CKJ80_08785</name>
</gene>
<dbReference type="GO" id="GO:0004805">
    <property type="term" value="F:trehalose-phosphatase activity"/>
    <property type="evidence" value="ECO:0007669"/>
    <property type="project" value="InterPro"/>
</dbReference>
<dbReference type="InterPro" id="IPR003337">
    <property type="entry name" value="Trehalose_PPase"/>
</dbReference>
<name>A0AB36RIE5_9CORY</name>
<evidence type="ECO:0000256" key="2">
    <source>
        <dbReference type="ARBA" id="ARBA00024179"/>
    </source>
</evidence>